<protein>
    <submittedName>
        <fullName evidence="1">Transposase</fullName>
    </submittedName>
</protein>
<accession>A0A062V3F5</accession>
<dbReference type="Proteomes" id="UP000027153">
    <property type="component" value="Unassembled WGS sequence"/>
</dbReference>
<dbReference type="AlphaFoldDB" id="A0A062V3F5"/>
<reference evidence="1 2" key="1">
    <citation type="journal article" date="2013" name="Nature">
        <title>Anaerobic oxidation of methane coupled to nitrate reduction in a novel archaeal lineage.</title>
        <authorList>
            <person name="Haroon M.F."/>
            <person name="Hu S."/>
            <person name="Shi Y."/>
            <person name="Imelfort M."/>
            <person name="Keller J."/>
            <person name="Hugenholtz P."/>
            <person name="Yuan Z."/>
            <person name="Tyson G.W."/>
        </authorList>
    </citation>
    <scope>NUCLEOTIDE SEQUENCE [LARGE SCALE GENOMIC DNA]</scope>
    <source>
        <strain evidence="1 2">ANME-2d</strain>
    </source>
</reference>
<evidence type="ECO:0000313" key="1">
    <source>
        <dbReference type="EMBL" id="KCZ73616.1"/>
    </source>
</evidence>
<comment type="caution">
    <text evidence="1">The sequence shown here is derived from an EMBL/GenBank/DDBJ whole genome shotgun (WGS) entry which is preliminary data.</text>
</comment>
<proteinExistence type="predicted"/>
<evidence type="ECO:0000313" key="2">
    <source>
        <dbReference type="Proteomes" id="UP000027153"/>
    </source>
</evidence>
<name>A0A062V3F5_9EURY</name>
<gene>
    <name evidence="1" type="ORF">ANME2D_00687</name>
</gene>
<dbReference type="EMBL" id="JMIY01000001">
    <property type="protein sequence ID" value="KCZ73616.1"/>
    <property type="molecule type" value="Genomic_DNA"/>
</dbReference>
<dbReference type="Pfam" id="PF13565">
    <property type="entry name" value="HTH_32"/>
    <property type="match status" value="1"/>
</dbReference>
<keyword evidence="2" id="KW-1185">Reference proteome</keyword>
<dbReference type="SUPFAM" id="SSF46689">
    <property type="entry name" value="Homeodomain-like"/>
    <property type="match status" value="1"/>
</dbReference>
<dbReference type="InterPro" id="IPR009057">
    <property type="entry name" value="Homeodomain-like_sf"/>
</dbReference>
<sequence>MTKDVGLSIPGRLGLTSEDKETLYRFLRNEIGREGIRALVIIWFDEGRTEAEIGNLLYISSRNVRRWIRRYREAGILGLHDGERTGRPRKADEKVEIAVEDAMKKNPEEVGYKSGFWVSNLLCIHLFAIFGLLLSDNTVRRVLHRMDYVFRRPKLWSGPGGEKPPEIEKAIEEVKKRKRSSFIRMKQASTSYQY</sequence>
<organism evidence="1 2">
    <name type="scientific">Candidatus Methanoperedens nitratireducens</name>
    <dbReference type="NCBI Taxonomy" id="1392998"/>
    <lineage>
        <taxon>Archaea</taxon>
        <taxon>Methanobacteriati</taxon>
        <taxon>Methanobacteriota</taxon>
        <taxon>Stenosarchaea group</taxon>
        <taxon>Methanomicrobia</taxon>
        <taxon>Methanosarcinales</taxon>
        <taxon>ANME-2 cluster</taxon>
        <taxon>Candidatus Methanoperedentaceae</taxon>
        <taxon>Candidatus Methanoperedens</taxon>
    </lineage>
</organism>